<dbReference type="OrthoDB" id="9813479at2"/>
<comment type="subcellular location">
    <subcellularLocation>
        <location evidence="1">Membrane</location>
        <topology evidence="1">Single-pass membrane protein</topology>
    </subcellularLocation>
</comment>
<dbReference type="GO" id="GO:0016020">
    <property type="term" value="C:membrane"/>
    <property type="evidence" value="ECO:0007669"/>
    <property type="project" value="UniProtKB-SubCell"/>
</dbReference>
<feature type="domain" description="Band 7" evidence="4">
    <location>
        <begin position="59"/>
        <end position="246"/>
    </location>
</feature>
<reference evidence="5 6" key="1">
    <citation type="submission" date="2019-02" db="EMBL/GenBank/DDBJ databases">
        <title>Deep-cultivation of Planctomycetes and their phenomic and genomic characterization uncovers novel biology.</title>
        <authorList>
            <person name="Wiegand S."/>
            <person name="Jogler M."/>
            <person name="Boedeker C."/>
            <person name="Pinto D."/>
            <person name="Vollmers J."/>
            <person name="Rivas-Marin E."/>
            <person name="Kohn T."/>
            <person name="Peeters S.H."/>
            <person name="Heuer A."/>
            <person name="Rast P."/>
            <person name="Oberbeckmann S."/>
            <person name="Bunk B."/>
            <person name="Jeske O."/>
            <person name="Meyerdierks A."/>
            <person name="Storesund J.E."/>
            <person name="Kallscheuer N."/>
            <person name="Luecker S."/>
            <person name="Lage O.M."/>
            <person name="Pohl T."/>
            <person name="Merkel B.J."/>
            <person name="Hornburger P."/>
            <person name="Mueller R.-W."/>
            <person name="Bruemmer F."/>
            <person name="Labrenz M."/>
            <person name="Spormann A.M."/>
            <person name="Op den Camp H."/>
            <person name="Overmann J."/>
            <person name="Amann R."/>
            <person name="Jetten M.S.M."/>
            <person name="Mascher T."/>
            <person name="Medema M.H."/>
            <person name="Devos D.P."/>
            <person name="Kaster A.-K."/>
            <person name="Ovreas L."/>
            <person name="Rohde M."/>
            <person name="Galperin M.Y."/>
            <person name="Jogler C."/>
        </authorList>
    </citation>
    <scope>NUCLEOTIDE SEQUENCE [LARGE SCALE GENOMIC DNA]</scope>
    <source>
        <strain evidence="5 6">Mal48</strain>
    </source>
</reference>
<keyword evidence="6" id="KW-1185">Reference proteome</keyword>
<evidence type="ECO:0000313" key="6">
    <source>
        <dbReference type="Proteomes" id="UP000315724"/>
    </source>
</evidence>
<organism evidence="5 6">
    <name type="scientific">Thalassoglobus polymorphus</name>
    <dbReference type="NCBI Taxonomy" id="2527994"/>
    <lineage>
        <taxon>Bacteria</taxon>
        <taxon>Pseudomonadati</taxon>
        <taxon>Planctomycetota</taxon>
        <taxon>Planctomycetia</taxon>
        <taxon>Planctomycetales</taxon>
        <taxon>Planctomycetaceae</taxon>
        <taxon>Thalassoglobus</taxon>
    </lineage>
</organism>
<dbReference type="Pfam" id="PF01145">
    <property type="entry name" value="Band_7"/>
    <property type="match status" value="1"/>
</dbReference>
<dbReference type="PANTHER" id="PTHR43446">
    <property type="entry name" value="MEMBRANE PROTEIN-RELATED"/>
    <property type="match status" value="1"/>
</dbReference>
<sequence length="314" mass="34758">MIKEKMFKPNPGWGMLVAVFALFFGGLGLIIWNANQYSVIVPLIFVGIGMMLLAFISLFGFLAVAPNDSRVLLLFGDYKGTVRTSGFYWVNPFYSKKKLSLRVRNFETGSSQGHDKKNDAGMVIEKGRRSGGKPSKVNDRDGNPIDISAVVVWRVTDTAEALFEVDDFENYVEVQSEAALRVLASRHPYDSEDHEVSLRGSTSEVCDQLQTDIQERLDQAGVEVIEARISHLAYSPEIAAAMLQRQQAQAVVAARTQIVAGAVGMVEMALEHLEKDKIIDLDDERKASMVSNLLVVLCSDRHTQPVINTGSLYN</sequence>
<keyword evidence="3" id="KW-1133">Transmembrane helix</keyword>
<evidence type="ECO:0000259" key="4">
    <source>
        <dbReference type="SMART" id="SM00244"/>
    </source>
</evidence>
<dbReference type="CDD" id="cd03402">
    <property type="entry name" value="SPFH_like_u2"/>
    <property type="match status" value="1"/>
</dbReference>
<evidence type="ECO:0000256" key="2">
    <source>
        <dbReference type="SAM" id="MobiDB-lite"/>
    </source>
</evidence>
<feature type="transmembrane region" description="Helical" evidence="3">
    <location>
        <begin position="40"/>
        <end position="65"/>
    </location>
</feature>
<dbReference type="InterPro" id="IPR001107">
    <property type="entry name" value="Band_7"/>
</dbReference>
<dbReference type="AlphaFoldDB" id="A0A517QJ91"/>
<evidence type="ECO:0000313" key="5">
    <source>
        <dbReference type="EMBL" id="QDT31664.1"/>
    </source>
</evidence>
<dbReference type="RefSeq" id="WP_145196411.1">
    <property type="nucleotide sequence ID" value="NZ_CP036267.1"/>
</dbReference>
<name>A0A517QJ91_9PLAN</name>
<dbReference type="KEGG" id="tpol:Mal48_08990"/>
<dbReference type="Proteomes" id="UP000315724">
    <property type="component" value="Chromosome"/>
</dbReference>
<evidence type="ECO:0000256" key="3">
    <source>
        <dbReference type="SAM" id="Phobius"/>
    </source>
</evidence>
<dbReference type="EMBL" id="CP036267">
    <property type="protein sequence ID" value="QDT31664.1"/>
    <property type="molecule type" value="Genomic_DNA"/>
</dbReference>
<feature type="region of interest" description="Disordered" evidence="2">
    <location>
        <begin position="109"/>
        <end position="141"/>
    </location>
</feature>
<dbReference type="SMART" id="SM00244">
    <property type="entry name" value="PHB"/>
    <property type="match status" value="1"/>
</dbReference>
<dbReference type="PANTHER" id="PTHR43446:SF1">
    <property type="entry name" value="BAND 7 DOMAIN-CONTAINING PROTEIN"/>
    <property type="match status" value="1"/>
</dbReference>
<keyword evidence="3" id="KW-0472">Membrane</keyword>
<proteinExistence type="predicted"/>
<dbReference type="InterPro" id="IPR036013">
    <property type="entry name" value="Band_7/SPFH_dom_sf"/>
</dbReference>
<accession>A0A517QJ91</accession>
<keyword evidence="3" id="KW-0812">Transmembrane</keyword>
<dbReference type="Gene3D" id="3.30.479.30">
    <property type="entry name" value="Band 7 domain"/>
    <property type="match status" value="1"/>
</dbReference>
<dbReference type="SUPFAM" id="SSF117892">
    <property type="entry name" value="Band 7/SPFH domain"/>
    <property type="match status" value="1"/>
</dbReference>
<protein>
    <submittedName>
        <fullName evidence="5">SPFH domain / Band 7 family protein</fullName>
    </submittedName>
</protein>
<feature type="transmembrane region" description="Helical" evidence="3">
    <location>
        <begin position="12"/>
        <end position="34"/>
    </location>
</feature>
<gene>
    <name evidence="5" type="ORF">Mal48_08990</name>
</gene>
<evidence type="ECO:0000256" key="1">
    <source>
        <dbReference type="ARBA" id="ARBA00004167"/>
    </source>
</evidence>